<name>A0A263D8K2_9PSEU</name>
<feature type="region of interest" description="Disordered" evidence="1">
    <location>
        <begin position="38"/>
        <end position="66"/>
    </location>
</feature>
<dbReference type="Pfam" id="PF09438">
    <property type="entry name" value="DUF2017"/>
    <property type="match status" value="1"/>
</dbReference>
<proteinExistence type="predicted"/>
<dbReference type="EMBL" id="NKYE01000003">
    <property type="protein sequence ID" value="OZM73877.1"/>
    <property type="molecule type" value="Genomic_DNA"/>
</dbReference>
<dbReference type="Proteomes" id="UP000242444">
    <property type="component" value="Unassembled WGS sequence"/>
</dbReference>
<dbReference type="RefSeq" id="WP_094861634.1">
    <property type="nucleotide sequence ID" value="NZ_NKYE01000003.1"/>
</dbReference>
<keyword evidence="3" id="KW-1185">Reference proteome</keyword>
<dbReference type="InterPro" id="IPR018561">
    <property type="entry name" value="AosR"/>
</dbReference>
<dbReference type="AlphaFoldDB" id="A0A263D8K2"/>
<gene>
    <name evidence="2" type="ORF">CFN78_06130</name>
</gene>
<sequence length="185" mass="20456">MKNWRRKGARVHAGFEQQEAAVLRGLVRQLDDMLRARSEEAPQDELAELTGIRTGPSESPNDPVLSRLLPDFHKLDPDNPSREDLDSAAALRSLHEPTVLDAKVGVAAVVLKTLRPEGGEVKLSFEEADAWLSALNDVRLALGTALDVTDDMPDDLPEDDPRAPHLGVYHWLTWVQESLVQALTD</sequence>
<comment type="caution">
    <text evidence="2">The sequence shown here is derived from an EMBL/GenBank/DDBJ whole genome shotgun (WGS) entry which is preliminary data.</text>
</comment>
<protein>
    <submittedName>
        <fullName evidence="2">Uncharacterized protein</fullName>
    </submittedName>
</protein>
<evidence type="ECO:0000313" key="2">
    <source>
        <dbReference type="EMBL" id="OZM73877.1"/>
    </source>
</evidence>
<dbReference type="InParanoid" id="A0A263D8K2"/>
<reference evidence="2 3" key="1">
    <citation type="submission" date="2017-07" db="EMBL/GenBank/DDBJ databases">
        <title>Amycolatopsis antarcticus sp. nov., isolated from the surface of an Antarcticus brown macroalga.</title>
        <authorList>
            <person name="Wang J."/>
            <person name="Leiva S."/>
            <person name="Huang J."/>
            <person name="Huang Y."/>
        </authorList>
    </citation>
    <scope>NUCLEOTIDE SEQUENCE [LARGE SCALE GENOMIC DNA]</scope>
    <source>
        <strain evidence="2 3">AU-G6</strain>
    </source>
</reference>
<evidence type="ECO:0000313" key="3">
    <source>
        <dbReference type="Proteomes" id="UP000242444"/>
    </source>
</evidence>
<dbReference type="OrthoDB" id="3268479at2"/>
<accession>A0A263D8K2</accession>
<evidence type="ECO:0000256" key="1">
    <source>
        <dbReference type="SAM" id="MobiDB-lite"/>
    </source>
</evidence>
<organism evidence="2 3">
    <name type="scientific">Amycolatopsis antarctica</name>
    <dbReference type="NCBI Taxonomy" id="1854586"/>
    <lineage>
        <taxon>Bacteria</taxon>
        <taxon>Bacillati</taxon>
        <taxon>Actinomycetota</taxon>
        <taxon>Actinomycetes</taxon>
        <taxon>Pseudonocardiales</taxon>
        <taxon>Pseudonocardiaceae</taxon>
        <taxon>Amycolatopsis</taxon>
    </lineage>
</organism>